<protein>
    <submittedName>
        <fullName evidence="7">Dna-binding protein</fullName>
    </submittedName>
</protein>
<evidence type="ECO:0000256" key="4">
    <source>
        <dbReference type="SAM" id="MobiDB-lite"/>
    </source>
</evidence>
<keyword evidence="5" id="KW-1133">Transmembrane helix</keyword>
<dbReference type="SUPFAM" id="SSF75011">
    <property type="entry name" value="3-carboxy-cis,cis-mucoante lactonizing enzyme"/>
    <property type="match status" value="1"/>
</dbReference>
<evidence type="ECO:0000313" key="7">
    <source>
        <dbReference type="EMBL" id="JAC77525.1"/>
    </source>
</evidence>
<feature type="transmembrane region" description="Helical" evidence="5">
    <location>
        <begin position="553"/>
        <end position="571"/>
    </location>
</feature>
<keyword evidence="7" id="KW-0238">DNA-binding</keyword>
<keyword evidence="6" id="KW-0732">Signal</keyword>
<accession>A0A061S3P8</accession>
<feature type="chain" id="PRO_5030002233" evidence="6">
    <location>
        <begin position="25"/>
        <end position="599"/>
    </location>
</feature>
<sequence>MFLSFVRLLLISLCLLFELDLRQAKPWNLPDYEKCLSIRLRGISREASGVTFNPVTNTVWVVTRTPRVLGEYSLQGKLLRTIRTGPGRFRDPEGITWMFNYTFAVSQERDIGDSSRSSISIFEAPPWRDEIKPLRRLSFPSIEQRNNAGLEGLSYDPVRNKLIAGQEEDPMQIWEIDPDSGDAKKVFNEASETKLLRDFASVYKRPGDSGLYVLSEPSERVFYLDKHGRCVDGQVKLVDGKMPEGVTFTPDGKFMVIVGEPNELFIYSSTGDCEFIAGDRGAPRASGEQGTSSSEPEAAQSSGAAERAGAVESVPAMVVTPGYCNYDNCQGGAQGSEWCQRNVHFCVGDCGGLWCSEFQGVPPISLGTYVDPESGPDLGEPTTKLSESNPRGSGAVDGGSLEKGYEALMYLLTDGMELDASGKESLREAVAFEVFGDTEAAVHVTVSAVDKRNRRLLSSPKGDADVEAVLQAETTAHATHLSNTMSLVVSSGKILTLLRSSGLRNLQNISVHSTAIRTAVGKPKRIPRSSEEDGTNRIGITDCDETRGSFCCLAILAAALGIVLSVGFLAARRIQSSHVPEDSFFVCRDCKLQESPGQM</sequence>
<keyword evidence="3 5" id="KW-0472">Membrane</keyword>
<reference evidence="7" key="1">
    <citation type="submission" date="2014-05" db="EMBL/GenBank/DDBJ databases">
        <title>The transcriptome of the halophilic microalga Tetraselmis sp. GSL018 isolated from the Great Salt Lake, Utah.</title>
        <authorList>
            <person name="Jinkerson R.E."/>
            <person name="D'Adamo S."/>
            <person name="Posewitz M.C."/>
        </authorList>
    </citation>
    <scope>NUCLEOTIDE SEQUENCE</scope>
    <source>
        <strain evidence="7">GSL018</strain>
    </source>
</reference>
<evidence type="ECO:0000256" key="1">
    <source>
        <dbReference type="ARBA" id="ARBA00004236"/>
    </source>
</evidence>
<dbReference type="Pfam" id="PF06977">
    <property type="entry name" value="SdiA-regulated"/>
    <property type="match status" value="1"/>
</dbReference>
<name>A0A061S3P8_9CHLO</name>
<dbReference type="GO" id="GO:0005886">
    <property type="term" value="C:plasma membrane"/>
    <property type="evidence" value="ECO:0007669"/>
    <property type="project" value="UniProtKB-SubCell"/>
</dbReference>
<feature type="region of interest" description="Disordered" evidence="4">
    <location>
        <begin position="371"/>
        <end position="398"/>
    </location>
</feature>
<comment type="subcellular location">
    <subcellularLocation>
        <location evidence="1">Cell membrane</location>
    </subcellularLocation>
</comment>
<keyword evidence="2" id="KW-1003">Cell membrane</keyword>
<dbReference type="InterPro" id="IPR009722">
    <property type="entry name" value="YjiK/CarP"/>
</dbReference>
<feature type="compositionally biased region" description="Polar residues" evidence="4">
    <location>
        <begin position="288"/>
        <end position="303"/>
    </location>
</feature>
<evidence type="ECO:0000256" key="3">
    <source>
        <dbReference type="ARBA" id="ARBA00023136"/>
    </source>
</evidence>
<evidence type="ECO:0000256" key="2">
    <source>
        <dbReference type="ARBA" id="ARBA00022475"/>
    </source>
</evidence>
<proteinExistence type="predicted"/>
<organism evidence="7">
    <name type="scientific">Tetraselmis sp. GSL018</name>
    <dbReference type="NCBI Taxonomy" id="582737"/>
    <lineage>
        <taxon>Eukaryota</taxon>
        <taxon>Viridiplantae</taxon>
        <taxon>Chlorophyta</taxon>
        <taxon>core chlorophytes</taxon>
        <taxon>Chlorodendrophyceae</taxon>
        <taxon>Chlorodendrales</taxon>
        <taxon>Chlorodendraceae</taxon>
        <taxon>Tetraselmis</taxon>
    </lineage>
</organism>
<keyword evidence="5" id="KW-0812">Transmembrane</keyword>
<dbReference type="EMBL" id="GBEZ01007976">
    <property type="protein sequence ID" value="JAC77525.1"/>
    <property type="molecule type" value="Transcribed_RNA"/>
</dbReference>
<feature type="region of interest" description="Disordered" evidence="4">
    <location>
        <begin position="278"/>
        <end position="307"/>
    </location>
</feature>
<evidence type="ECO:0000256" key="6">
    <source>
        <dbReference type="SAM" id="SignalP"/>
    </source>
</evidence>
<gene>
    <name evidence="7" type="ORF">TSPGSL018_17455</name>
</gene>
<evidence type="ECO:0000256" key="5">
    <source>
        <dbReference type="SAM" id="Phobius"/>
    </source>
</evidence>
<feature type="signal peptide" evidence="6">
    <location>
        <begin position="1"/>
        <end position="24"/>
    </location>
</feature>
<dbReference type="AlphaFoldDB" id="A0A061S3P8"/>
<dbReference type="GO" id="GO:0003677">
    <property type="term" value="F:DNA binding"/>
    <property type="evidence" value="ECO:0007669"/>
    <property type="project" value="UniProtKB-KW"/>
</dbReference>